<name>A0A4S8Q1V7_9HYPH</name>
<dbReference type="NCBIfam" id="TIGR02126">
    <property type="entry name" value="phgtail_TP901_1"/>
    <property type="match status" value="1"/>
</dbReference>
<proteinExistence type="predicted"/>
<protein>
    <submittedName>
        <fullName evidence="1">Phage major tail protein, TP901-1 family</fullName>
    </submittedName>
</protein>
<dbReference type="PRINTS" id="PR01996">
    <property type="entry name" value="MTP1FAMILY"/>
</dbReference>
<accession>A0A4S8Q1V7</accession>
<gene>
    <name evidence="1" type="ORF">FAA86_04760</name>
</gene>
<sequence length="135" mass="14042">MGAQKGKDLLLKVEDGAGFVTVAGLRAKRLSFNAQSVDVTDSESVGRWRELLEGAGVRRAGLTGSGLFKDAASDALIRAAFFGGSILTYQVVIPDFGTVTAPFQVTALDYAGNHDGEVTFEIALESAGAVSFAAL</sequence>
<evidence type="ECO:0000313" key="1">
    <source>
        <dbReference type="EMBL" id="THV38113.1"/>
    </source>
</evidence>
<reference evidence="1 2" key="1">
    <citation type="submission" date="2019-04" db="EMBL/GenBank/DDBJ databases">
        <title>genome sequence of strain W3.</title>
        <authorList>
            <person name="Gao J."/>
            <person name="Sun J."/>
        </authorList>
    </citation>
    <scope>NUCLEOTIDE SEQUENCE [LARGE SCALE GENOMIC DNA]</scope>
    <source>
        <strain evidence="1 2">W3</strain>
    </source>
</reference>
<dbReference type="Proteomes" id="UP000307378">
    <property type="component" value="Unassembled WGS sequence"/>
</dbReference>
<dbReference type="InterPro" id="IPR011855">
    <property type="entry name" value="Phgtail_TP901_1"/>
</dbReference>
<evidence type="ECO:0000313" key="2">
    <source>
        <dbReference type="Proteomes" id="UP000307378"/>
    </source>
</evidence>
<dbReference type="EMBL" id="STGU01000002">
    <property type="protein sequence ID" value="THV38113.1"/>
    <property type="molecule type" value="Genomic_DNA"/>
</dbReference>
<dbReference type="RefSeq" id="WP_136538599.1">
    <property type="nucleotide sequence ID" value="NZ_STGU01000002.1"/>
</dbReference>
<dbReference type="AlphaFoldDB" id="A0A4S8Q1V7"/>
<comment type="caution">
    <text evidence="1">The sequence shown here is derived from an EMBL/GenBank/DDBJ whole genome shotgun (WGS) entry which is preliminary data.</text>
</comment>
<dbReference type="InterPro" id="IPR022344">
    <property type="entry name" value="GTA_major-tail"/>
</dbReference>
<organism evidence="1 2">
    <name type="scientific">Rhizobium rosettiformans W3</name>
    <dbReference type="NCBI Taxonomy" id="538378"/>
    <lineage>
        <taxon>Bacteria</taxon>
        <taxon>Pseudomonadati</taxon>
        <taxon>Pseudomonadota</taxon>
        <taxon>Alphaproteobacteria</taxon>
        <taxon>Hyphomicrobiales</taxon>
        <taxon>Rhizobiaceae</taxon>
        <taxon>Rhizobium/Agrobacterium group</taxon>
        <taxon>Rhizobium</taxon>
    </lineage>
</organism>
<dbReference type="Pfam" id="PF06199">
    <property type="entry name" value="Phage_tail_2"/>
    <property type="match status" value="1"/>
</dbReference>